<evidence type="ECO:0000313" key="3">
    <source>
        <dbReference type="EMBL" id="CAD9424165.1"/>
    </source>
</evidence>
<dbReference type="Gene3D" id="3.30.1390.10">
    <property type="match status" value="1"/>
</dbReference>
<evidence type="ECO:0000259" key="2">
    <source>
        <dbReference type="Pfam" id="PF02617"/>
    </source>
</evidence>
<sequence length="177" mass="19604">MRWHRAPIGLGLLCSSASAWTTAVPHRRLGLPRMRMAEDASEGPGEQSLPDRVGGAEYTAAAPRLDGFTNELSLLDESEAEEGSLYSVYLMNDNFNMREFVSRSLMMVAHITEKDASDIMMQASWQGGALVGTWEEAVARHTHEGMKKAGLNSSIRPADEKAREVNMFREDPFFPDA</sequence>
<dbReference type="GO" id="GO:0006508">
    <property type="term" value="P:proteolysis"/>
    <property type="evidence" value="ECO:0007669"/>
    <property type="project" value="InterPro"/>
</dbReference>
<gene>
    <name evidence="3" type="ORF">FPAR1323_LOCUS10733</name>
</gene>
<dbReference type="InterPro" id="IPR014719">
    <property type="entry name" value="Ribosomal_bL12_C/ClpS-like"/>
</dbReference>
<reference evidence="3" key="1">
    <citation type="submission" date="2021-01" db="EMBL/GenBank/DDBJ databases">
        <authorList>
            <person name="Corre E."/>
            <person name="Pelletier E."/>
            <person name="Niang G."/>
            <person name="Scheremetjew M."/>
            <person name="Finn R."/>
            <person name="Kale V."/>
            <person name="Holt S."/>
            <person name="Cochrane G."/>
            <person name="Meng A."/>
            <person name="Brown T."/>
            <person name="Cohen L."/>
        </authorList>
    </citation>
    <scope>NUCLEOTIDE SEQUENCE</scope>
    <source>
        <strain evidence="3">RCC1693</strain>
    </source>
</reference>
<accession>A0A7S2CF36</accession>
<keyword evidence="1" id="KW-0732">Signal</keyword>
<dbReference type="PANTHER" id="PTHR33473:SF17">
    <property type="entry name" value="ATP-DEPENDENT CLP PROTEASE ADAPTER PROTEIN CLPS1, CHLOROPLASTIC"/>
    <property type="match status" value="1"/>
</dbReference>
<dbReference type="EMBL" id="HBGT01020434">
    <property type="protein sequence ID" value="CAD9424165.1"/>
    <property type="molecule type" value="Transcribed_RNA"/>
</dbReference>
<dbReference type="Pfam" id="PF02617">
    <property type="entry name" value="ClpS"/>
    <property type="match status" value="1"/>
</dbReference>
<dbReference type="GO" id="GO:0030163">
    <property type="term" value="P:protein catabolic process"/>
    <property type="evidence" value="ECO:0007669"/>
    <property type="project" value="InterPro"/>
</dbReference>
<feature type="chain" id="PRO_5030504845" description="Adaptor protein ClpS core domain-containing protein" evidence="1">
    <location>
        <begin position="20"/>
        <end position="177"/>
    </location>
</feature>
<dbReference type="InterPro" id="IPR003769">
    <property type="entry name" value="ClpS_core"/>
</dbReference>
<dbReference type="PANTHER" id="PTHR33473">
    <property type="entry name" value="ATP-DEPENDENT CLP PROTEASE ADAPTER PROTEIN CLPS1, CHLOROPLASTIC"/>
    <property type="match status" value="1"/>
</dbReference>
<organism evidence="3">
    <name type="scientific">Florenciella parvula</name>
    <dbReference type="NCBI Taxonomy" id="236787"/>
    <lineage>
        <taxon>Eukaryota</taxon>
        <taxon>Sar</taxon>
        <taxon>Stramenopiles</taxon>
        <taxon>Ochrophyta</taxon>
        <taxon>Dictyochophyceae</taxon>
        <taxon>Florenciellales</taxon>
        <taxon>Florenciella</taxon>
    </lineage>
</organism>
<dbReference type="SUPFAM" id="SSF54736">
    <property type="entry name" value="ClpS-like"/>
    <property type="match status" value="1"/>
</dbReference>
<evidence type="ECO:0000256" key="1">
    <source>
        <dbReference type="SAM" id="SignalP"/>
    </source>
</evidence>
<dbReference type="AlphaFoldDB" id="A0A7S2CF36"/>
<dbReference type="InterPro" id="IPR022935">
    <property type="entry name" value="ClpS"/>
</dbReference>
<name>A0A7S2CF36_9STRA</name>
<feature type="domain" description="Adaptor protein ClpS core" evidence="2">
    <location>
        <begin position="82"/>
        <end position="148"/>
    </location>
</feature>
<protein>
    <recommendedName>
        <fullName evidence="2">Adaptor protein ClpS core domain-containing protein</fullName>
    </recommendedName>
</protein>
<feature type="signal peptide" evidence="1">
    <location>
        <begin position="1"/>
        <end position="19"/>
    </location>
</feature>
<proteinExistence type="predicted"/>